<evidence type="ECO:0000313" key="3">
    <source>
        <dbReference type="EMBL" id="KAK4337245.1"/>
    </source>
</evidence>
<organism evidence="3 4">
    <name type="scientific">Anisodus tanguticus</name>
    <dbReference type="NCBI Taxonomy" id="243964"/>
    <lineage>
        <taxon>Eukaryota</taxon>
        <taxon>Viridiplantae</taxon>
        <taxon>Streptophyta</taxon>
        <taxon>Embryophyta</taxon>
        <taxon>Tracheophyta</taxon>
        <taxon>Spermatophyta</taxon>
        <taxon>Magnoliopsida</taxon>
        <taxon>eudicotyledons</taxon>
        <taxon>Gunneridae</taxon>
        <taxon>Pentapetalae</taxon>
        <taxon>asterids</taxon>
        <taxon>lamiids</taxon>
        <taxon>Solanales</taxon>
        <taxon>Solanaceae</taxon>
        <taxon>Solanoideae</taxon>
        <taxon>Hyoscyameae</taxon>
        <taxon>Anisodus</taxon>
    </lineage>
</organism>
<dbReference type="Gene3D" id="4.10.400.10">
    <property type="entry name" value="Low-density Lipoprotein Receptor"/>
    <property type="match status" value="1"/>
</dbReference>
<feature type="domain" description="ABC transporter" evidence="2">
    <location>
        <begin position="6"/>
        <end position="39"/>
    </location>
</feature>
<dbReference type="InterPro" id="IPR023415">
    <property type="entry name" value="LDLR_class-A_CS"/>
</dbReference>
<dbReference type="InterPro" id="IPR052740">
    <property type="entry name" value="CE4"/>
</dbReference>
<dbReference type="AlphaFoldDB" id="A0AAE1QPK5"/>
<evidence type="ECO:0000259" key="2">
    <source>
        <dbReference type="Pfam" id="PF00005"/>
    </source>
</evidence>
<keyword evidence="1" id="KW-1015">Disulfide bond</keyword>
<dbReference type="Gene3D" id="3.40.50.300">
    <property type="entry name" value="P-loop containing nucleotide triphosphate hydrolases"/>
    <property type="match status" value="1"/>
</dbReference>
<dbReference type="GO" id="GO:0016887">
    <property type="term" value="F:ATP hydrolysis activity"/>
    <property type="evidence" value="ECO:0007669"/>
    <property type="project" value="InterPro"/>
</dbReference>
<proteinExistence type="predicted"/>
<dbReference type="SMART" id="SM00192">
    <property type="entry name" value="LDLa"/>
    <property type="match status" value="1"/>
</dbReference>
<dbReference type="Proteomes" id="UP001291623">
    <property type="component" value="Unassembled WGS sequence"/>
</dbReference>
<dbReference type="PROSITE" id="PS50068">
    <property type="entry name" value="LDLRA_2"/>
    <property type="match status" value="1"/>
</dbReference>
<reference evidence="3" key="1">
    <citation type="submission" date="2023-12" db="EMBL/GenBank/DDBJ databases">
        <title>Genome assembly of Anisodus tanguticus.</title>
        <authorList>
            <person name="Wang Y.-J."/>
        </authorList>
    </citation>
    <scope>NUCLEOTIDE SEQUENCE</scope>
    <source>
        <strain evidence="3">KB-2021</strain>
        <tissue evidence="3">Leaf</tissue>
    </source>
</reference>
<keyword evidence="4" id="KW-1185">Reference proteome</keyword>
<evidence type="ECO:0000313" key="4">
    <source>
        <dbReference type="Proteomes" id="UP001291623"/>
    </source>
</evidence>
<name>A0AAE1QPK5_9SOLA</name>
<dbReference type="GO" id="GO:0005524">
    <property type="term" value="F:ATP binding"/>
    <property type="evidence" value="ECO:0007669"/>
    <property type="project" value="InterPro"/>
</dbReference>
<accession>A0AAE1QPK5</accession>
<dbReference type="InterPro" id="IPR027417">
    <property type="entry name" value="P-loop_NTPase"/>
</dbReference>
<dbReference type="InterPro" id="IPR036055">
    <property type="entry name" value="LDL_receptor-like_sf"/>
</dbReference>
<dbReference type="CDD" id="cd00112">
    <property type="entry name" value="LDLa"/>
    <property type="match status" value="1"/>
</dbReference>
<gene>
    <name evidence="3" type="ORF">RND71_043550</name>
</gene>
<dbReference type="InterPro" id="IPR003439">
    <property type="entry name" value="ABC_transporter-like_ATP-bd"/>
</dbReference>
<dbReference type="Pfam" id="PF00005">
    <property type="entry name" value="ABC_tran"/>
    <property type="match status" value="1"/>
</dbReference>
<dbReference type="SUPFAM" id="SSF52540">
    <property type="entry name" value="P-loop containing nucleoside triphosphate hydrolases"/>
    <property type="match status" value="1"/>
</dbReference>
<comment type="caution">
    <text evidence="3">The sequence shown here is derived from an EMBL/GenBank/DDBJ whole genome shotgun (WGS) entry which is preliminary data.</text>
</comment>
<dbReference type="EMBL" id="JAVYJV010000045">
    <property type="protein sequence ID" value="KAK4337245.1"/>
    <property type="molecule type" value="Genomic_DNA"/>
</dbReference>
<sequence length="540" mass="61241">MPEPTRNVARLSGGQRRRVSFAVSLIHDPDLLILDEPTAGVDPLLRERVWVYLLQLCQTRMTTVILTTQYIEETRRAHRVAFMRNGRVIVEESPDNLLARYDTQTLEDAFLKICLHEKMVKKNKSNSLRSNNSNTFDSTKNSMTILQSSTNSSIFQDKTEYGAITYETRKPNKPPFKTRISNWFMVFFALMWKNYLTDLRDPLAVCFQFVLPITQVILFSLCIGGSPVNIPIGVVNEEALQPGGSDLSSLFVSHINNSLIKIIEYDDMDVAWKAAKNLEVWAIVHIPFSSLAFAATNIDYDETGAIEGVECISNGKFYRNPEIPESGVRCSSGLWFDIDRQICDFKAKIKRENCQKSHDASTPRPLLSTETPICPPDQLACADRKCLNKELFCDGSVDCADASDESWCDPENDPNSPERCNLANCTLPDCFCSSDATRIPGMANIIHKFAGIPLDEIRGTRVPFLRVGWNTQFIMMKEFGFLYDSSMVAPKSDPPLWPYTFDYRIPHKCSGSRQKCPSRSFPGMWEMIMNPLDIEVNKYF</sequence>
<dbReference type="Gene3D" id="3.20.20.370">
    <property type="entry name" value="Glycoside hydrolase/deacetylase"/>
    <property type="match status" value="1"/>
</dbReference>
<dbReference type="Pfam" id="PF00057">
    <property type="entry name" value="Ldl_recept_a"/>
    <property type="match status" value="1"/>
</dbReference>
<dbReference type="SUPFAM" id="SSF57424">
    <property type="entry name" value="LDL receptor-like module"/>
    <property type="match status" value="1"/>
</dbReference>
<dbReference type="PANTHER" id="PTHR45985:SF5">
    <property type="entry name" value="CHITIN AND LDLR BINDING DEACETYLASE 3"/>
    <property type="match status" value="1"/>
</dbReference>
<protein>
    <recommendedName>
        <fullName evidence="2">ABC transporter domain-containing protein</fullName>
    </recommendedName>
</protein>
<evidence type="ECO:0000256" key="1">
    <source>
        <dbReference type="ARBA" id="ARBA00023157"/>
    </source>
</evidence>
<dbReference type="PANTHER" id="PTHR45985">
    <property type="match status" value="1"/>
</dbReference>
<dbReference type="InterPro" id="IPR002172">
    <property type="entry name" value="LDrepeatLR_classA_rpt"/>
</dbReference>
<dbReference type="PROSITE" id="PS01209">
    <property type="entry name" value="LDLRA_1"/>
    <property type="match status" value="1"/>
</dbReference>